<dbReference type="InterPro" id="IPR043763">
    <property type="entry name" value="DUF5709"/>
</dbReference>
<gene>
    <name evidence="3" type="ORF">IHE55_02925</name>
</gene>
<dbReference type="RefSeq" id="WP_197987582.1">
    <property type="nucleotide sequence ID" value="NZ_JACYXC010000001.1"/>
</dbReference>
<evidence type="ECO:0000313" key="4">
    <source>
        <dbReference type="Proteomes" id="UP000807371"/>
    </source>
</evidence>
<name>A0ABS0NF78_9ACTN</name>
<evidence type="ECO:0000259" key="2">
    <source>
        <dbReference type="Pfam" id="PF18970"/>
    </source>
</evidence>
<feature type="compositionally biased region" description="Basic and acidic residues" evidence="1">
    <location>
        <begin position="114"/>
        <end position="125"/>
    </location>
</feature>
<dbReference type="EMBL" id="JACYXC010000001">
    <property type="protein sequence ID" value="MBH5333812.1"/>
    <property type="molecule type" value="Genomic_DNA"/>
</dbReference>
<reference evidence="3 4" key="1">
    <citation type="submission" date="2020-09" db="EMBL/GenBank/DDBJ databases">
        <title>Biosynthesis of the nuclear factor of activated T cells inhibitor NFAT-133 and its congeners in Streptomyces pactum.</title>
        <authorList>
            <person name="Zhou W."/>
            <person name="Posri P."/>
            <person name="Abugrain M.E."/>
            <person name="Weisberg A.J."/>
            <person name="Chang J.H."/>
            <person name="Mahmud T."/>
        </authorList>
    </citation>
    <scope>NUCLEOTIDE SEQUENCE [LARGE SCALE GENOMIC DNA]</scope>
    <source>
        <strain evidence="3 4">ATCC 27456</strain>
    </source>
</reference>
<dbReference type="Proteomes" id="UP000807371">
    <property type="component" value="Unassembled WGS sequence"/>
</dbReference>
<feature type="domain" description="DUF5709" evidence="2">
    <location>
        <begin position="100"/>
        <end position="147"/>
    </location>
</feature>
<dbReference type="Pfam" id="PF18970">
    <property type="entry name" value="DUF5709"/>
    <property type="match status" value="1"/>
</dbReference>
<evidence type="ECO:0000256" key="1">
    <source>
        <dbReference type="SAM" id="MobiDB-lite"/>
    </source>
</evidence>
<feature type="compositionally biased region" description="Basic and acidic residues" evidence="1">
    <location>
        <begin position="61"/>
        <end position="82"/>
    </location>
</feature>
<feature type="region of interest" description="Disordered" evidence="1">
    <location>
        <begin position="1"/>
        <end position="125"/>
    </location>
</feature>
<organism evidence="3 4">
    <name type="scientific">Streptomyces pactum</name>
    <dbReference type="NCBI Taxonomy" id="68249"/>
    <lineage>
        <taxon>Bacteria</taxon>
        <taxon>Bacillati</taxon>
        <taxon>Actinomycetota</taxon>
        <taxon>Actinomycetes</taxon>
        <taxon>Kitasatosporales</taxon>
        <taxon>Streptomycetaceae</taxon>
        <taxon>Streptomyces</taxon>
    </lineage>
</organism>
<feature type="compositionally biased region" description="Acidic residues" evidence="1">
    <location>
        <begin position="1"/>
        <end position="28"/>
    </location>
</feature>
<protein>
    <recommendedName>
        <fullName evidence="2">DUF5709 domain-containing protein</fullName>
    </recommendedName>
</protein>
<proteinExistence type="predicted"/>
<keyword evidence="4" id="KW-1185">Reference proteome</keyword>
<accession>A0ABS0NF78</accession>
<comment type="caution">
    <text evidence="3">The sequence shown here is derived from an EMBL/GenBank/DDBJ whole genome shotgun (WGS) entry which is preliminary data.</text>
</comment>
<sequence>MSEMGDEVYQPDDSEVQDDEGLLEPEDTLIDRGLESAFDEGYSPPERPLGVESWGTTAAEQHARQPLEKRLADELPEVRPPEGDGIGDQPWGEGEPLDGEVGAERAGRLVAPDEGAHPDTEKDLVGRDVGIDGAAASAEEAAVHIVPGTEAG</sequence>
<evidence type="ECO:0000313" key="3">
    <source>
        <dbReference type="EMBL" id="MBH5333812.1"/>
    </source>
</evidence>